<sequence>MACGTHDGAAEIIWTTDAKNVLSDIRGANTDVPSLYRWWQNNG</sequence>
<dbReference type="Proteomes" id="UP000020681">
    <property type="component" value="Unassembled WGS sequence"/>
</dbReference>
<dbReference type="EMBL" id="JAOL01000127">
    <property type="protein sequence ID" value="EUA89157.1"/>
    <property type="molecule type" value="Genomic_DNA"/>
</dbReference>
<accession>A0ABN0QWZ1</accession>
<keyword evidence="2" id="KW-1185">Reference proteome</keyword>
<gene>
    <name evidence="1" type="ORF">I551_4387</name>
</gene>
<protein>
    <submittedName>
        <fullName evidence="1">Uncharacterized protein</fullName>
    </submittedName>
</protein>
<evidence type="ECO:0000313" key="1">
    <source>
        <dbReference type="EMBL" id="EUA89157.1"/>
    </source>
</evidence>
<comment type="caution">
    <text evidence="1">The sequence shown here is derived from an EMBL/GenBank/DDBJ whole genome shotgun (WGS) entry which is preliminary data.</text>
</comment>
<proteinExistence type="predicted"/>
<name>A0ABN0QWZ1_MYCUL</name>
<reference evidence="1 2" key="1">
    <citation type="submission" date="2014-01" db="EMBL/GenBank/DDBJ databases">
        <authorList>
            <person name="Dobos K."/>
            <person name="Lenaerts A."/>
            <person name="Ordway D."/>
            <person name="DeGroote M.A."/>
            <person name="Parker T."/>
            <person name="Sizemore C."/>
            <person name="Tallon L.J."/>
            <person name="Sadzewicz L.K."/>
            <person name="Sengamalay N."/>
            <person name="Fraser C.M."/>
            <person name="Hine E."/>
            <person name="Shefchek K.A."/>
            <person name="Das S.P."/>
            <person name="Tettelin H."/>
        </authorList>
    </citation>
    <scope>NUCLEOTIDE SEQUENCE [LARGE SCALE GENOMIC DNA]</scope>
    <source>
        <strain evidence="1 2">Harvey</strain>
    </source>
</reference>
<organism evidence="1 2">
    <name type="scientific">Mycobacterium ulcerans str. Harvey</name>
    <dbReference type="NCBI Taxonomy" id="1299332"/>
    <lineage>
        <taxon>Bacteria</taxon>
        <taxon>Bacillati</taxon>
        <taxon>Actinomycetota</taxon>
        <taxon>Actinomycetes</taxon>
        <taxon>Mycobacteriales</taxon>
        <taxon>Mycobacteriaceae</taxon>
        <taxon>Mycobacterium</taxon>
        <taxon>Mycobacterium ulcerans group</taxon>
    </lineage>
</organism>
<evidence type="ECO:0000313" key="2">
    <source>
        <dbReference type="Proteomes" id="UP000020681"/>
    </source>
</evidence>